<proteinExistence type="predicted"/>
<gene>
    <name evidence="2" type="ORF">OS493_035706</name>
</gene>
<sequence length="133" mass="14298">MAFAWIFPAFVLGIIPTIQGINESASVTSYKPITTEPSLQTSIKPHISVISTINTGSHTHQVDDNACNTISNISVVHTVQASYSSNEGSHWATMPTPLRLGMTTTFIGSSVTGNLQSASIDFKDTTNMNQKLK</sequence>
<dbReference type="AlphaFoldDB" id="A0A9W9YLH7"/>
<protein>
    <submittedName>
        <fullName evidence="2">Uncharacterized protein</fullName>
    </submittedName>
</protein>
<evidence type="ECO:0000256" key="1">
    <source>
        <dbReference type="SAM" id="SignalP"/>
    </source>
</evidence>
<accession>A0A9W9YLH7</accession>
<comment type="caution">
    <text evidence="2">The sequence shown here is derived from an EMBL/GenBank/DDBJ whole genome shotgun (WGS) entry which is preliminary data.</text>
</comment>
<organism evidence="2 3">
    <name type="scientific">Desmophyllum pertusum</name>
    <dbReference type="NCBI Taxonomy" id="174260"/>
    <lineage>
        <taxon>Eukaryota</taxon>
        <taxon>Metazoa</taxon>
        <taxon>Cnidaria</taxon>
        <taxon>Anthozoa</taxon>
        <taxon>Hexacorallia</taxon>
        <taxon>Scleractinia</taxon>
        <taxon>Caryophylliina</taxon>
        <taxon>Caryophylliidae</taxon>
        <taxon>Desmophyllum</taxon>
    </lineage>
</organism>
<evidence type="ECO:0000313" key="3">
    <source>
        <dbReference type="Proteomes" id="UP001163046"/>
    </source>
</evidence>
<feature type="signal peptide" evidence="1">
    <location>
        <begin position="1"/>
        <end position="20"/>
    </location>
</feature>
<name>A0A9W9YLH7_9CNID</name>
<keyword evidence="3" id="KW-1185">Reference proteome</keyword>
<keyword evidence="1" id="KW-0732">Signal</keyword>
<feature type="chain" id="PRO_5040911119" evidence="1">
    <location>
        <begin position="21"/>
        <end position="133"/>
    </location>
</feature>
<reference evidence="2" key="1">
    <citation type="submission" date="2023-01" db="EMBL/GenBank/DDBJ databases">
        <title>Genome assembly of the deep-sea coral Lophelia pertusa.</title>
        <authorList>
            <person name="Herrera S."/>
            <person name="Cordes E."/>
        </authorList>
    </citation>
    <scope>NUCLEOTIDE SEQUENCE</scope>
    <source>
        <strain evidence="2">USNM1676648</strain>
        <tissue evidence="2">Polyp</tissue>
    </source>
</reference>
<dbReference type="Proteomes" id="UP001163046">
    <property type="component" value="Unassembled WGS sequence"/>
</dbReference>
<evidence type="ECO:0000313" key="2">
    <source>
        <dbReference type="EMBL" id="KAJ7351764.1"/>
    </source>
</evidence>
<dbReference type="EMBL" id="MU827356">
    <property type="protein sequence ID" value="KAJ7351764.1"/>
    <property type="molecule type" value="Genomic_DNA"/>
</dbReference>